<evidence type="ECO:0000313" key="2">
    <source>
        <dbReference type="Proteomes" id="UP001165186"/>
    </source>
</evidence>
<comment type="caution">
    <text evidence="1">The sequence shown here is derived from an EMBL/GenBank/DDBJ whole genome shotgun (WGS) entry which is preliminary data.</text>
</comment>
<dbReference type="Proteomes" id="UP001165186">
    <property type="component" value="Unassembled WGS sequence"/>
</dbReference>
<sequence length="420" mass="47290">MADTVSVLASICRASSILSIFCTLFIFTSFAALSYFRKPINRLIVYASIGNTIANAATTVSILGIPEYGGNIGLCRFQAFVGQMFVPADALWVLAMAINVHLTIFRHYDSKMLRKLEPWYFGVIYGISALPALVYVILDMKPFNKGTIGPAGLWCWVSDKYEWARFAFLYIPLWVVVISALGIYVRVGILLIKMTLEVRSASNSSVWSVMSFSHFPPKGADALPRRDESEQHLQPEDYVEEPERAARADGRRSSDIEMEPIQPIQTVESRSRSVGTIHITHAVSKQTADSGAYVPPVDPPALVVDRSKQRVDAVDREQVEQAQPQRQESRPWRRPENQAAWSYTKVAFLMFLALIIVWVPPTVNRIYDLSHANPSFALEAVVAAAVPMQGFWNFTFYVTTSLPQCKRAWRDIRQKCRSRS</sequence>
<name>A0ACB5RZ89_9PEZI</name>
<proteinExistence type="predicted"/>
<keyword evidence="2" id="KW-1185">Reference proteome</keyword>
<gene>
    <name evidence="1" type="primary">g2708</name>
    <name evidence="1" type="ORF">NpPPO83_00002708</name>
</gene>
<evidence type="ECO:0000313" key="1">
    <source>
        <dbReference type="EMBL" id="GME25834.1"/>
    </source>
</evidence>
<accession>A0ACB5RZ89</accession>
<reference evidence="1" key="1">
    <citation type="submission" date="2024-09" db="EMBL/GenBank/DDBJ databases">
        <title>Draft Genome Sequences of Neofusicoccum parvum.</title>
        <authorList>
            <person name="Ashida A."/>
            <person name="Camagna M."/>
            <person name="Tanaka A."/>
            <person name="Takemoto D."/>
        </authorList>
    </citation>
    <scope>NUCLEOTIDE SEQUENCE</scope>
    <source>
        <strain evidence="1">PPO83</strain>
    </source>
</reference>
<organism evidence="1 2">
    <name type="scientific">Neofusicoccum parvum</name>
    <dbReference type="NCBI Taxonomy" id="310453"/>
    <lineage>
        <taxon>Eukaryota</taxon>
        <taxon>Fungi</taxon>
        <taxon>Dikarya</taxon>
        <taxon>Ascomycota</taxon>
        <taxon>Pezizomycotina</taxon>
        <taxon>Dothideomycetes</taxon>
        <taxon>Dothideomycetes incertae sedis</taxon>
        <taxon>Botryosphaeriales</taxon>
        <taxon>Botryosphaeriaceae</taxon>
        <taxon>Neofusicoccum</taxon>
    </lineage>
</organism>
<dbReference type="EMBL" id="BSXG01000023">
    <property type="protein sequence ID" value="GME25834.1"/>
    <property type="molecule type" value="Genomic_DNA"/>
</dbReference>
<protein>
    <submittedName>
        <fullName evidence="1">Uncharacterized protein</fullName>
    </submittedName>
</protein>